<dbReference type="EMBL" id="BAAAES010000025">
    <property type="protein sequence ID" value="GAA0678768.1"/>
    <property type="molecule type" value="Genomic_DNA"/>
</dbReference>
<gene>
    <name evidence="1" type="ORF">GCM10009102_34140</name>
</gene>
<evidence type="ECO:0000313" key="2">
    <source>
        <dbReference type="Proteomes" id="UP001500238"/>
    </source>
</evidence>
<dbReference type="PANTHER" id="PTHR48228:SF4">
    <property type="entry name" value="BLR3030 PROTEIN"/>
    <property type="match status" value="1"/>
</dbReference>
<dbReference type="PANTHER" id="PTHR48228">
    <property type="entry name" value="SUCCINYL-COA--D-CITRAMALATE COA-TRANSFERASE"/>
    <property type="match status" value="1"/>
</dbReference>
<evidence type="ECO:0000313" key="1">
    <source>
        <dbReference type="EMBL" id="GAA0678768.1"/>
    </source>
</evidence>
<keyword evidence="1" id="KW-0808">Transferase</keyword>
<name>A0ABN1I0L2_9SPHN</name>
<protein>
    <submittedName>
        <fullName evidence="1">CoA transferase</fullName>
    </submittedName>
</protein>
<dbReference type="GO" id="GO:0016740">
    <property type="term" value="F:transferase activity"/>
    <property type="evidence" value="ECO:0007669"/>
    <property type="project" value="UniProtKB-KW"/>
</dbReference>
<keyword evidence="2" id="KW-1185">Reference proteome</keyword>
<dbReference type="Pfam" id="PF02515">
    <property type="entry name" value="CoA_transf_3"/>
    <property type="match status" value="1"/>
</dbReference>
<sequence>MRRATSVRGEIESALGVDLFAEVTGDERLPSCFEVSELLSASVAAVASAASSLVEAVGLASSPPPVCVHQRLVSLWSGRSIHPVGWELPPIWDAVAGDYRTRDGWIKLHTNLAHHRRAALLVLGVAPDRGLVARAVADWDAEALETAIVDANGVAAAMRSRDEWLRHPQGVAVATEPLIAWDAGRPGSLRSWGGTRDRPLAGLRVLDLTRVIAGPVATRTLAGLGATVLRIDPPDWEEANVVPDVTLGKRCAHLQLDTSEGKASLERLLADADVLVHGYRPGALDGLGLGAEARQRLNPHLIEATLDAYGWTGPWAGRRGFDSLVQMSCGIAEAGMTWSSRTEPTPLPVQALDHATGYLMAAATLAALCKGARGNGIGSARLSLARTGDLLARHPATITGTLGLRPEQADLSPITERTPWGDGRRLRPPFDVQGTTIAWDSPATELGATQATWSD</sequence>
<comment type="caution">
    <text evidence="1">The sequence shown here is derived from an EMBL/GenBank/DDBJ whole genome shotgun (WGS) entry which is preliminary data.</text>
</comment>
<proteinExistence type="predicted"/>
<dbReference type="Proteomes" id="UP001500238">
    <property type="component" value="Unassembled WGS sequence"/>
</dbReference>
<reference evidence="1 2" key="1">
    <citation type="journal article" date="2019" name="Int. J. Syst. Evol. Microbiol.">
        <title>The Global Catalogue of Microorganisms (GCM) 10K type strain sequencing project: providing services to taxonomists for standard genome sequencing and annotation.</title>
        <authorList>
            <consortium name="The Broad Institute Genomics Platform"/>
            <consortium name="The Broad Institute Genome Sequencing Center for Infectious Disease"/>
            <person name="Wu L."/>
            <person name="Ma J."/>
        </authorList>
    </citation>
    <scope>NUCLEOTIDE SEQUENCE [LARGE SCALE GENOMIC DNA]</scope>
    <source>
        <strain evidence="1 2">JCM 14603</strain>
    </source>
</reference>
<dbReference type="Gene3D" id="3.40.50.10540">
    <property type="entry name" value="Crotonobetainyl-coa:carnitine coa-transferase, domain 1"/>
    <property type="match status" value="1"/>
</dbReference>
<dbReference type="InterPro" id="IPR023606">
    <property type="entry name" value="CoA-Trfase_III_dom_1_sf"/>
</dbReference>
<organism evidence="1 2">
    <name type="scientific">Sphingomonas insulae</name>
    <dbReference type="NCBI Taxonomy" id="424800"/>
    <lineage>
        <taxon>Bacteria</taxon>
        <taxon>Pseudomonadati</taxon>
        <taxon>Pseudomonadota</taxon>
        <taxon>Alphaproteobacteria</taxon>
        <taxon>Sphingomonadales</taxon>
        <taxon>Sphingomonadaceae</taxon>
        <taxon>Sphingomonas</taxon>
    </lineage>
</organism>
<dbReference type="InterPro" id="IPR050509">
    <property type="entry name" value="CoA-transferase_III"/>
</dbReference>
<dbReference type="InterPro" id="IPR003673">
    <property type="entry name" value="CoA-Trfase_fam_III"/>
</dbReference>
<accession>A0ABN1I0L2</accession>
<dbReference type="SUPFAM" id="SSF89796">
    <property type="entry name" value="CoA-transferase family III (CaiB/BaiF)"/>
    <property type="match status" value="2"/>
</dbReference>